<dbReference type="NCBIfam" id="NF001756">
    <property type="entry name" value="PRK00484.1"/>
    <property type="match status" value="1"/>
</dbReference>
<keyword evidence="6 9" id="KW-0648">Protein biosynthesis</keyword>
<evidence type="ECO:0000313" key="13">
    <source>
        <dbReference type="Proteomes" id="UP000178385"/>
    </source>
</evidence>
<dbReference type="GO" id="GO:0000287">
    <property type="term" value="F:magnesium ion binding"/>
    <property type="evidence" value="ECO:0007669"/>
    <property type="project" value="UniProtKB-UniRule"/>
</dbReference>
<keyword evidence="9" id="KW-0963">Cytoplasm</keyword>
<feature type="binding site" evidence="9">
    <location>
        <position position="409"/>
    </location>
    <ligand>
        <name>Mg(2+)</name>
        <dbReference type="ChEBI" id="CHEBI:18420"/>
        <label>1</label>
    </ligand>
</feature>
<dbReference type="SUPFAM" id="SSF55681">
    <property type="entry name" value="Class II aaRS and biotin synthetases"/>
    <property type="match status" value="1"/>
</dbReference>
<organism evidence="12 13">
    <name type="scientific">Candidatus Buchananbacteria bacterium RIFCSPHIGHO2_01_FULL_47_11b</name>
    <dbReference type="NCBI Taxonomy" id="1797537"/>
    <lineage>
        <taxon>Bacteria</taxon>
        <taxon>Candidatus Buchananiibacteriota</taxon>
    </lineage>
</organism>
<comment type="catalytic activity">
    <reaction evidence="8 9 10">
        <text>tRNA(Lys) + L-lysine + ATP = L-lysyl-tRNA(Lys) + AMP + diphosphate</text>
        <dbReference type="Rhea" id="RHEA:20792"/>
        <dbReference type="Rhea" id="RHEA-COMP:9696"/>
        <dbReference type="Rhea" id="RHEA-COMP:9697"/>
        <dbReference type="ChEBI" id="CHEBI:30616"/>
        <dbReference type="ChEBI" id="CHEBI:32551"/>
        <dbReference type="ChEBI" id="CHEBI:33019"/>
        <dbReference type="ChEBI" id="CHEBI:78442"/>
        <dbReference type="ChEBI" id="CHEBI:78529"/>
        <dbReference type="ChEBI" id="CHEBI:456215"/>
        <dbReference type="EC" id="6.1.1.6"/>
    </reaction>
</comment>
<dbReference type="Gene3D" id="2.40.50.140">
    <property type="entry name" value="Nucleic acid-binding proteins"/>
    <property type="match status" value="1"/>
</dbReference>
<feature type="domain" description="Aminoacyl-transfer RNA synthetases class-II family profile" evidence="11">
    <location>
        <begin position="165"/>
        <end position="490"/>
    </location>
</feature>
<keyword evidence="4 9" id="KW-0547">Nucleotide-binding</keyword>
<evidence type="ECO:0000256" key="2">
    <source>
        <dbReference type="ARBA" id="ARBA00022598"/>
    </source>
</evidence>
<evidence type="ECO:0000256" key="9">
    <source>
        <dbReference type="HAMAP-Rule" id="MF_00252"/>
    </source>
</evidence>
<dbReference type="Pfam" id="PF01336">
    <property type="entry name" value="tRNA_anti-codon"/>
    <property type="match status" value="1"/>
</dbReference>
<proteinExistence type="inferred from homology"/>
<dbReference type="Pfam" id="PF00152">
    <property type="entry name" value="tRNA-synt_2"/>
    <property type="match status" value="1"/>
</dbReference>
<evidence type="ECO:0000256" key="7">
    <source>
        <dbReference type="ARBA" id="ARBA00023146"/>
    </source>
</evidence>
<dbReference type="Gene3D" id="3.30.930.10">
    <property type="entry name" value="Bira Bifunctional Protein, Domain 2"/>
    <property type="match status" value="1"/>
</dbReference>
<sequence length="492" mass="56275">MTTKKQDEYDDRIEKLEAIRHLGINPYPDSFEKTHSAAAIVTSKTGTQVQTAGRILTIREMGKICFCHIQDSSGQIQVVLRVDEIGQEEFKKFLKIFDPGDFVGIAGEIFKTKRGELSVLVKQFTMLGKTLRPLPEKWHGLKDQELLYRQRYLDLITNRETFERFMFRSGFIKALREFYWQEGFMEVETPVLANTASGALATPFITHHNALDIDVYLRIAIETHQKELIVGGMEKIFEIGRCFRNEGMDPSHLQEFTSCEHYAAYWNFEDNMRFTEKMFEFLLKKLFGSLKITIKDRAGKAVEINFKTPWPRVSFAQLLKKDSGIDITQHETDESLRAAISKKKITIEGIEKLGRGNLIDALYKATSRAKLTGPIFLVSHPVELSPLARRNNDDQSIVDRFQLVVNGWEIANAYSELVDPLEQRKRFEIQAKAKAAGDTDAHGKDDEFVRSLEHGAPPISGWGMGIDRIVTLLTNQDNLRDVVLFPLLRPEK</sequence>
<evidence type="ECO:0000256" key="6">
    <source>
        <dbReference type="ARBA" id="ARBA00022917"/>
    </source>
</evidence>
<dbReference type="PANTHER" id="PTHR42918">
    <property type="entry name" value="LYSYL-TRNA SYNTHETASE"/>
    <property type="match status" value="1"/>
</dbReference>
<comment type="caution">
    <text evidence="12">The sequence shown here is derived from an EMBL/GenBank/DDBJ whole genome shotgun (WGS) entry which is preliminary data.</text>
</comment>
<dbReference type="InterPro" id="IPR018149">
    <property type="entry name" value="Lys-tRNA-synth_II_C"/>
</dbReference>
<feature type="binding site" evidence="9">
    <location>
        <position position="409"/>
    </location>
    <ligand>
        <name>Mg(2+)</name>
        <dbReference type="ChEBI" id="CHEBI:18420"/>
        <label>2</label>
    </ligand>
</feature>
<reference evidence="12 13" key="1">
    <citation type="journal article" date="2016" name="Nat. Commun.">
        <title>Thousands of microbial genomes shed light on interconnected biogeochemical processes in an aquifer system.</title>
        <authorList>
            <person name="Anantharaman K."/>
            <person name="Brown C.T."/>
            <person name="Hug L.A."/>
            <person name="Sharon I."/>
            <person name="Castelle C.J."/>
            <person name="Probst A.J."/>
            <person name="Thomas B.C."/>
            <person name="Singh A."/>
            <person name="Wilkins M.J."/>
            <person name="Karaoz U."/>
            <person name="Brodie E.L."/>
            <person name="Williams K.H."/>
            <person name="Hubbard S.S."/>
            <person name="Banfield J.F."/>
        </authorList>
    </citation>
    <scope>NUCLEOTIDE SEQUENCE [LARGE SCALE GENOMIC DNA]</scope>
</reference>
<dbReference type="SUPFAM" id="SSF50249">
    <property type="entry name" value="Nucleic acid-binding proteins"/>
    <property type="match status" value="1"/>
</dbReference>
<gene>
    <name evidence="9" type="primary">lysS</name>
    <name evidence="12" type="ORF">A2840_02220</name>
</gene>
<evidence type="ECO:0000256" key="5">
    <source>
        <dbReference type="ARBA" id="ARBA00022840"/>
    </source>
</evidence>
<name>A0A1G1Y737_9BACT</name>
<dbReference type="InterPro" id="IPR012340">
    <property type="entry name" value="NA-bd_OB-fold"/>
</dbReference>
<evidence type="ECO:0000256" key="8">
    <source>
        <dbReference type="ARBA" id="ARBA00048573"/>
    </source>
</evidence>
<dbReference type="NCBIfam" id="TIGR00499">
    <property type="entry name" value="lysS_bact"/>
    <property type="match status" value="1"/>
</dbReference>
<evidence type="ECO:0000256" key="10">
    <source>
        <dbReference type="RuleBase" id="RU000336"/>
    </source>
</evidence>
<dbReference type="Proteomes" id="UP000178385">
    <property type="component" value="Unassembled WGS sequence"/>
</dbReference>
<evidence type="ECO:0000313" key="12">
    <source>
        <dbReference type="EMBL" id="OGY48153.1"/>
    </source>
</evidence>
<dbReference type="GO" id="GO:0005829">
    <property type="term" value="C:cytosol"/>
    <property type="evidence" value="ECO:0007669"/>
    <property type="project" value="TreeGrafter"/>
</dbReference>
<dbReference type="InterPro" id="IPR002313">
    <property type="entry name" value="Lys-tRNA-ligase_II"/>
</dbReference>
<dbReference type="FunFam" id="2.40.50.140:FF:000024">
    <property type="entry name" value="Lysine--tRNA ligase"/>
    <property type="match status" value="1"/>
</dbReference>
<comment type="subunit">
    <text evidence="9">Homodimer.</text>
</comment>
<dbReference type="EMBL" id="MHIG01000003">
    <property type="protein sequence ID" value="OGY48153.1"/>
    <property type="molecule type" value="Genomic_DNA"/>
</dbReference>
<protein>
    <recommendedName>
        <fullName evidence="9">Lysine--tRNA ligase</fullName>
        <ecNumber evidence="9">6.1.1.6</ecNumber>
    </recommendedName>
    <alternativeName>
        <fullName evidence="9">Lysyl-tRNA synthetase</fullName>
        <shortName evidence="9">LysRS</shortName>
    </alternativeName>
</protein>
<dbReference type="InterPro" id="IPR006195">
    <property type="entry name" value="aa-tRNA-synth_II"/>
</dbReference>
<dbReference type="GO" id="GO:0006430">
    <property type="term" value="P:lysyl-tRNA aminoacylation"/>
    <property type="evidence" value="ECO:0007669"/>
    <property type="project" value="UniProtKB-UniRule"/>
</dbReference>
<dbReference type="PROSITE" id="PS50862">
    <property type="entry name" value="AA_TRNA_LIGASE_II"/>
    <property type="match status" value="1"/>
</dbReference>
<comment type="caution">
    <text evidence="9">Lacks conserved residue(s) required for the propagation of feature annotation.</text>
</comment>
<dbReference type="InterPro" id="IPR045864">
    <property type="entry name" value="aa-tRNA-synth_II/BPL/LPL"/>
</dbReference>
<dbReference type="InterPro" id="IPR044136">
    <property type="entry name" value="Lys-tRNA-ligase_II_N"/>
</dbReference>
<dbReference type="AlphaFoldDB" id="A0A1G1Y737"/>
<dbReference type="HAMAP" id="MF_00252">
    <property type="entry name" value="Lys_tRNA_synth_class2"/>
    <property type="match status" value="1"/>
</dbReference>
<evidence type="ECO:0000256" key="4">
    <source>
        <dbReference type="ARBA" id="ARBA00022741"/>
    </source>
</evidence>
<dbReference type="InterPro" id="IPR004364">
    <property type="entry name" value="Aa-tRNA-synt_II"/>
</dbReference>
<keyword evidence="9 10" id="KW-0460">Magnesium</keyword>
<dbReference type="GO" id="GO:0000049">
    <property type="term" value="F:tRNA binding"/>
    <property type="evidence" value="ECO:0007669"/>
    <property type="project" value="TreeGrafter"/>
</dbReference>
<evidence type="ECO:0000259" key="11">
    <source>
        <dbReference type="PROSITE" id="PS50862"/>
    </source>
</evidence>
<comment type="subcellular location">
    <subcellularLocation>
        <location evidence="9">Cytoplasm</location>
    </subcellularLocation>
</comment>
<comment type="cofactor">
    <cofactor evidence="9 10">
        <name>Mg(2+)</name>
        <dbReference type="ChEBI" id="CHEBI:18420"/>
    </cofactor>
    <text evidence="9 10">Binds 3 Mg(2+) ions per subunit.</text>
</comment>
<dbReference type="PANTHER" id="PTHR42918:SF15">
    <property type="entry name" value="LYSINE--TRNA LIGASE, CHLOROPLASTIC_MITOCHONDRIAL"/>
    <property type="match status" value="1"/>
</dbReference>
<keyword evidence="5 9" id="KW-0067">ATP-binding</keyword>
<keyword evidence="7 9" id="KW-0030">Aminoacyl-tRNA synthetase</keyword>
<dbReference type="GO" id="GO:0004824">
    <property type="term" value="F:lysine-tRNA ligase activity"/>
    <property type="evidence" value="ECO:0007669"/>
    <property type="project" value="UniProtKB-UniRule"/>
</dbReference>
<dbReference type="EC" id="6.1.1.6" evidence="9"/>
<dbReference type="GO" id="GO:0005524">
    <property type="term" value="F:ATP binding"/>
    <property type="evidence" value="ECO:0007669"/>
    <property type="project" value="UniProtKB-UniRule"/>
</dbReference>
<evidence type="ECO:0000256" key="3">
    <source>
        <dbReference type="ARBA" id="ARBA00022723"/>
    </source>
</evidence>
<comment type="similarity">
    <text evidence="1 9">Belongs to the class-II aminoacyl-tRNA synthetase family.</text>
</comment>
<dbReference type="CDD" id="cd04322">
    <property type="entry name" value="LysRS_N"/>
    <property type="match status" value="1"/>
</dbReference>
<dbReference type="InterPro" id="IPR004365">
    <property type="entry name" value="NA-bd_OB_tRNA"/>
</dbReference>
<keyword evidence="3 9" id="KW-0479">Metal-binding</keyword>
<dbReference type="PRINTS" id="PR00982">
    <property type="entry name" value="TRNASYNTHLYS"/>
</dbReference>
<keyword evidence="2 9" id="KW-0436">Ligase</keyword>
<accession>A0A1G1Y737</accession>
<evidence type="ECO:0000256" key="1">
    <source>
        <dbReference type="ARBA" id="ARBA00008226"/>
    </source>
</evidence>